<evidence type="ECO:0000256" key="4">
    <source>
        <dbReference type="ARBA" id="ARBA00022840"/>
    </source>
</evidence>
<sequence length="250" mass="27977">MFPGIRFQSANKLREFDKLKTGCKEIDSILKGGFKTNILNEIVGCSGSGKTQICLILSLMVQLPRELGGFGKASVYICTEDVFPVKRLHELSLSFLRKYGLENSLDNVFICHIPDYDRLKTVLNVFVPSLVRAKKVGLLVIDSIAGVFRSDNQGISYVNRSKQFNEIALKLREFATKLNCVVICVNQVTEDISTGKTEPCLGLSWSNLVNSRFFINRQYPSKSRTFQIAFASDIPNSLCNFLIDEEGLVS</sequence>
<keyword evidence="2" id="KW-0547">Nucleotide-binding</keyword>
<dbReference type="GO" id="GO:0005524">
    <property type="term" value="F:ATP binding"/>
    <property type="evidence" value="ECO:0007669"/>
    <property type="project" value="UniProtKB-KW"/>
</dbReference>
<dbReference type="PANTHER" id="PTHR46487">
    <property type="entry name" value="DNA REPAIR PROTEIN XRCC3"/>
    <property type="match status" value="1"/>
</dbReference>
<dbReference type="InterPro" id="IPR047348">
    <property type="entry name" value="XRCC3-like_C"/>
</dbReference>
<dbReference type="InterPro" id="IPR027417">
    <property type="entry name" value="P-loop_NTPase"/>
</dbReference>
<evidence type="ECO:0000256" key="3">
    <source>
        <dbReference type="ARBA" id="ARBA00022763"/>
    </source>
</evidence>
<evidence type="ECO:0000256" key="5">
    <source>
        <dbReference type="ARBA" id="ARBA00023204"/>
    </source>
</evidence>
<accession>A0ABD2NQT3</accession>
<dbReference type="InterPro" id="IPR013632">
    <property type="entry name" value="Rad51_C"/>
</dbReference>
<dbReference type="PROSITE" id="PS50162">
    <property type="entry name" value="RECA_2"/>
    <property type="match status" value="1"/>
</dbReference>
<dbReference type="CDD" id="cd19491">
    <property type="entry name" value="XRCC3"/>
    <property type="match status" value="1"/>
</dbReference>
<dbReference type="InterPro" id="IPR020588">
    <property type="entry name" value="RecA_ATP-bd"/>
</dbReference>
<dbReference type="GO" id="GO:0006281">
    <property type="term" value="P:DNA repair"/>
    <property type="evidence" value="ECO:0007669"/>
    <property type="project" value="UniProtKB-KW"/>
</dbReference>
<dbReference type="GO" id="GO:0005634">
    <property type="term" value="C:nucleus"/>
    <property type="evidence" value="ECO:0007669"/>
    <property type="project" value="UniProtKB-SubCell"/>
</dbReference>
<evidence type="ECO:0000256" key="1">
    <source>
        <dbReference type="ARBA" id="ARBA00004123"/>
    </source>
</evidence>
<evidence type="ECO:0000256" key="2">
    <source>
        <dbReference type="ARBA" id="ARBA00022741"/>
    </source>
</evidence>
<comment type="caution">
    <text evidence="8">The sequence shown here is derived from an EMBL/GenBank/DDBJ whole genome shotgun (WGS) entry which is preliminary data.</text>
</comment>
<dbReference type="Pfam" id="PF08423">
    <property type="entry name" value="Rad51"/>
    <property type="match status" value="1"/>
</dbReference>
<keyword evidence="6" id="KW-0539">Nucleus</keyword>
<feature type="domain" description="RecA family profile 1" evidence="7">
    <location>
        <begin position="15"/>
        <end position="188"/>
    </location>
</feature>
<keyword evidence="4" id="KW-0067">ATP-binding</keyword>
<dbReference type="Proteomes" id="UP001516400">
    <property type="component" value="Unassembled WGS sequence"/>
</dbReference>
<dbReference type="AlphaFoldDB" id="A0ABD2NQT3"/>
<dbReference type="EMBL" id="JABFTP020000144">
    <property type="protein sequence ID" value="KAL3281086.1"/>
    <property type="molecule type" value="Genomic_DNA"/>
</dbReference>
<dbReference type="PANTHER" id="PTHR46487:SF1">
    <property type="entry name" value="DNA REPAIR PROTEIN XRCC3"/>
    <property type="match status" value="1"/>
</dbReference>
<evidence type="ECO:0000313" key="8">
    <source>
        <dbReference type="EMBL" id="KAL3281086.1"/>
    </source>
</evidence>
<evidence type="ECO:0000256" key="6">
    <source>
        <dbReference type="ARBA" id="ARBA00023242"/>
    </source>
</evidence>
<keyword evidence="5" id="KW-0234">DNA repair</keyword>
<dbReference type="Gene3D" id="3.40.50.300">
    <property type="entry name" value="P-loop containing nucleotide triphosphate hydrolases"/>
    <property type="match status" value="1"/>
</dbReference>
<reference evidence="8 9" key="1">
    <citation type="journal article" date="2021" name="BMC Biol.">
        <title>Horizontally acquired antibacterial genes associated with adaptive radiation of ladybird beetles.</title>
        <authorList>
            <person name="Li H.S."/>
            <person name="Tang X.F."/>
            <person name="Huang Y.H."/>
            <person name="Xu Z.Y."/>
            <person name="Chen M.L."/>
            <person name="Du X.Y."/>
            <person name="Qiu B.Y."/>
            <person name="Chen P.T."/>
            <person name="Zhang W."/>
            <person name="Slipinski A."/>
            <person name="Escalona H.E."/>
            <person name="Waterhouse R.M."/>
            <person name="Zwick A."/>
            <person name="Pang H."/>
        </authorList>
    </citation>
    <scope>NUCLEOTIDE SEQUENCE [LARGE SCALE GENOMIC DNA]</scope>
    <source>
        <strain evidence="8">SYSU2018</strain>
    </source>
</reference>
<name>A0ABD2NQT3_9CUCU</name>
<keyword evidence="3" id="KW-0227">DNA damage</keyword>
<evidence type="ECO:0000313" key="9">
    <source>
        <dbReference type="Proteomes" id="UP001516400"/>
    </source>
</evidence>
<organism evidence="8 9">
    <name type="scientific">Cryptolaemus montrouzieri</name>
    <dbReference type="NCBI Taxonomy" id="559131"/>
    <lineage>
        <taxon>Eukaryota</taxon>
        <taxon>Metazoa</taxon>
        <taxon>Ecdysozoa</taxon>
        <taxon>Arthropoda</taxon>
        <taxon>Hexapoda</taxon>
        <taxon>Insecta</taxon>
        <taxon>Pterygota</taxon>
        <taxon>Neoptera</taxon>
        <taxon>Endopterygota</taxon>
        <taxon>Coleoptera</taxon>
        <taxon>Polyphaga</taxon>
        <taxon>Cucujiformia</taxon>
        <taxon>Coccinelloidea</taxon>
        <taxon>Coccinellidae</taxon>
        <taxon>Scymninae</taxon>
        <taxon>Scymnini</taxon>
        <taxon>Cryptolaemus</taxon>
    </lineage>
</organism>
<dbReference type="SUPFAM" id="SSF52540">
    <property type="entry name" value="P-loop containing nucleoside triphosphate hydrolases"/>
    <property type="match status" value="1"/>
</dbReference>
<protein>
    <recommendedName>
        <fullName evidence="7">RecA family profile 1 domain-containing protein</fullName>
    </recommendedName>
</protein>
<gene>
    <name evidence="8" type="ORF">HHI36_004310</name>
</gene>
<evidence type="ECO:0000259" key="7">
    <source>
        <dbReference type="PROSITE" id="PS50162"/>
    </source>
</evidence>
<keyword evidence="9" id="KW-1185">Reference proteome</keyword>
<proteinExistence type="predicted"/>
<comment type="subcellular location">
    <subcellularLocation>
        <location evidence="1">Nucleus</location>
    </subcellularLocation>
</comment>